<proteinExistence type="inferred from homology"/>
<evidence type="ECO:0000313" key="5">
    <source>
        <dbReference type="EMBL" id="AHE98007.1"/>
    </source>
</evidence>
<dbReference type="Pfam" id="PF01750">
    <property type="entry name" value="HycI"/>
    <property type="match status" value="1"/>
</dbReference>
<dbReference type="CDD" id="cd06062">
    <property type="entry name" value="H2MP_MemB-H2up"/>
    <property type="match status" value="1"/>
</dbReference>
<evidence type="ECO:0000256" key="1">
    <source>
        <dbReference type="ARBA" id="ARBA00006814"/>
    </source>
</evidence>
<keyword evidence="3" id="KW-0064">Aspartyl protease</keyword>
<dbReference type="InterPro" id="IPR000671">
    <property type="entry name" value="Peptidase_A31"/>
</dbReference>
<dbReference type="InterPro" id="IPR023430">
    <property type="entry name" value="Pept_HybD-like_dom_sf"/>
</dbReference>
<keyword evidence="6" id="KW-1185">Reference proteome</keyword>
<dbReference type="EMBL" id="CP007029">
    <property type="protein sequence ID" value="AHE98007.1"/>
    <property type="molecule type" value="Genomic_DNA"/>
</dbReference>
<accession>W0DL65</accession>
<evidence type="ECO:0000256" key="3">
    <source>
        <dbReference type="ARBA" id="ARBA00022750"/>
    </source>
</evidence>
<protein>
    <submittedName>
        <fullName evidence="5">Peptidase M52</fullName>
    </submittedName>
</protein>
<dbReference type="STRING" id="713585.THITH_06775"/>
<comment type="similarity">
    <text evidence="1">Belongs to the peptidase A31 family.</text>
</comment>
<dbReference type="GO" id="GO:0016485">
    <property type="term" value="P:protein processing"/>
    <property type="evidence" value="ECO:0007669"/>
    <property type="project" value="TreeGrafter"/>
</dbReference>
<dbReference type="GO" id="GO:0008047">
    <property type="term" value="F:enzyme activator activity"/>
    <property type="evidence" value="ECO:0007669"/>
    <property type="project" value="InterPro"/>
</dbReference>
<dbReference type="PANTHER" id="PTHR30302:SF1">
    <property type="entry name" value="HYDROGENASE 2 MATURATION PROTEASE"/>
    <property type="match status" value="1"/>
</dbReference>
<name>W0DL65_9GAMM</name>
<sequence>MVLGLGNILLTDEGAGVHVVNRLAQEHAARDDIEFMDGGTLSFTLAGAIVATDSLIVVDTAALGAEPGTIRVFEGDAMDHFVTTGPRSSVHEVSLSDLLAVTALEGLLPRRRALVGIQPLEMDWGDRPTTEVARAIPAACEAVMDIVKRWQS</sequence>
<dbReference type="PRINTS" id="PR00446">
    <property type="entry name" value="HYDRGNUPTAKE"/>
</dbReference>
<dbReference type="AlphaFoldDB" id="W0DL65"/>
<dbReference type="Gene3D" id="3.40.50.1450">
    <property type="entry name" value="HybD-like"/>
    <property type="match status" value="1"/>
</dbReference>
<reference evidence="5 6" key="1">
    <citation type="submission" date="2013-12" db="EMBL/GenBank/DDBJ databases">
        <authorList>
            <consortium name="DOE Joint Genome Institute"/>
            <person name="Muyzer G."/>
            <person name="Huntemann M."/>
            <person name="Han J."/>
            <person name="Chen A."/>
            <person name="Kyrpides N."/>
            <person name="Mavromatis K."/>
            <person name="Markowitz V."/>
            <person name="Palaniappan K."/>
            <person name="Ivanova N."/>
            <person name="Schaumberg A."/>
            <person name="Pati A."/>
            <person name="Liolios K."/>
            <person name="Nordberg H.P."/>
            <person name="Cantor M.N."/>
            <person name="Hua S.X."/>
            <person name="Woyke T."/>
        </authorList>
    </citation>
    <scope>NUCLEOTIDE SEQUENCE [LARGE SCALE GENOMIC DNA]</scope>
    <source>
        <strain evidence="5 6">ARh 1</strain>
    </source>
</reference>
<dbReference type="HOGENOM" id="CLU_099037_0_0_6"/>
<keyword evidence="2" id="KW-0645">Protease</keyword>
<keyword evidence="4" id="KW-0378">Hydrolase</keyword>
<evidence type="ECO:0000256" key="4">
    <source>
        <dbReference type="ARBA" id="ARBA00022801"/>
    </source>
</evidence>
<evidence type="ECO:0000313" key="6">
    <source>
        <dbReference type="Proteomes" id="UP000005289"/>
    </source>
</evidence>
<dbReference type="SUPFAM" id="SSF53163">
    <property type="entry name" value="HybD-like"/>
    <property type="match status" value="1"/>
</dbReference>
<dbReference type="Proteomes" id="UP000005289">
    <property type="component" value="Chromosome"/>
</dbReference>
<organism evidence="5 6">
    <name type="scientific">Thioalkalivibrio paradoxus ARh 1</name>
    <dbReference type="NCBI Taxonomy" id="713585"/>
    <lineage>
        <taxon>Bacteria</taxon>
        <taxon>Pseudomonadati</taxon>
        <taxon>Pseudomonadota</taxon>
        <taxon>Gammaproteobacteria</taxon>
        <taxon>Chromatiales</taxon>
        <taxon>Ectothiorhodospiraceae</taxon>
        <taxon>Thioalkalivibrio</taxon>
    </lineage>
</organism>
<dbReference type="PANTHER" id="PTHR30302">
    <property type="entry name" value="HYDROGENASE 1 MATURATION PROTEASE"/>
    <property type="match status" value="1"/>
</dbReference>
<dbReference type="GO" id="GO:0004190">
    <property type="term" value="F:aspartic-type endopeptidase activity"/>
    <property type="evidence" value="ECO:0007669"/>
    <property type="project" value="UniProtKB-KW"/>
</dbReference>
<gene>
    <name evidence="5" type="ORF">THITH_06775</name>
</gene>
<evidence type="ECO:0000256" key="2">
    <source>
        <dbReference type="ARBA" id="ARBA00022670"/>
    </source>
</evidence>
<dbReference type="NCBIfam" id="TIGR00072">
    <property type="entry name" value="hydrog_prot"/>
    <property type="match status" value="1"/>
</dbReference>
<dbReference type="KEGG" id="tti:THITH_06775"/>